<name>A0ABV8HNC5_9ACTN</name>
<protein>
    <recommendedName>
        <fullName evidence="4">Lipoprotein</fullName>
    </recommendedName>
</protein>
<proteinExistence type="predicted"/>
<sequence length="218" mass="21630">MNTVVKALVKALVNMVVKGGRRPALLAGLLAVCALSACGVPPSDVIQAGEPATGMPPGTLLYFLSGDGALVAVPRGGAPDVALAVDQVFKGPTATEVADVRTQLPRLPSPPAVKDVSGTVLVELPAGVAPLTPLAVRQLTCTVAAAYRAEPSTAKRLAAKRSGIGRSVPAGPVPTVPPEVSGSSPGAPYPGGGAGVLVVRISGAGWARTQMALDCPPG</sequence>
<evidence type="ECO:0000313" key="3">
    <source>
        <dbReference type="Proteomes" id="UP001595765"/>
    </source>
</evidence>
<dbReference type="EMBL" id="JBHSBB010000010">
    <property type="protein sequence ID" value="MFC4033111.1"/>
    <property type="molecule type" value="Genomic_DNA"/>
</dbReference>
<evidence type="ECO:0000313" key="2">
    <source>
        <dbReference type="EMBL" id="MFC4033111.1"/>
    </source>
</evidence>
<keyword evidence="3" id="KW-1185">Reference proteome</keyword>
<dbReference type="Proteomes" id="UP001595765">
    <property type="component" value="Unassembled WGS sequence"/>
</dbReference>
<evidence type="ECO:0008006" key="4">
    <source>
        <dbReference type="Google" id="ProtNLM"/>
    </source>
</evidence>
<accession>A0ABV8HNC5</accession>
<gene>
    <name evidence="2" type="ORF">ACFO3J_16685</name>
</gene>
<evidence type="ECO:0000256" key="1">
    <source>
        <dbReference type="SAM" id="MobiDB-lite"/>
    </source>
</evidence>
<reference evidence="3" key="1">
    <citation type="journal article" date="2019" name="Int. J. Syst. Evol. Microbiol.">
        <title>The Global Catalogue of Microorganisms (GCM) 10K type strain sequencing project: providing services to taxonomists for standard genome sequencing and annotation.</title>
        <authorList>
            <consortium name="The Broad Institute Genomics Platform"/>
            <consortium name="The Broad Institute Genome Sequencing Center for Infectious Disease"/>
            <person name="Wu L."/>
            <person name="Ma J."/>
        </authorList>
    </citation>
    <scope>NUCLEOTIDE SEQUENCE [LARGE SCALE GENOMIC DNA]</scope>
    <source>
        <strain evidence="3">CGMCC 4.7237</strain>
    </source>
</reference>
<feature type="region of interest" description="Disordered" evidence="1">
    <location>
        <begin position="164"/>
        <end position="187"/>
    </location>
</feature>
<comment type="caution">
    <text evidence="2">The sequence shown here is derived from an EMBL/GenBank/DDBJ whole genome shotgun (WGS) entry which is preliminary data.</text>
</comment>
<dbReference type="RefSeq" id="WP_386430158.1">
    <property type="nucleotide sequence ID" value="NZ_JBHSBB010000010.1"/>
</dbReference>
<organism evidence="2 3">
    <name type="scientific">Streptomyces polygonati</name>
    <dbReference type="NCBI Taxonomy" id="1617087"/>
    <lineage>
        <taxon>Bacteria</taxon>
        <taxon>Bacillati</taxon>
        <taxon>Actinomycetota</taxon>
        <taxon>Actinomycetes</taxon>
        <taxon>Kitasatosporales</taxon>
        <taxon>Streptomycetaceae</taxon>
        <taxon>Streptomyces</taxon>
    </lineage>
</organism>